<dbReference type="OrthoDB" id="8686431at2"/>
<protein>
    <submittedName>
        <fullName evidence="2">Uncharacterized protein</fullName>
    </submittedName>
</protein>
<dbReference type="RefSeq" id="WP_004356637.1">
    <property type="nucleotide sequence ID" value="NZ_AMXF01000008.1"/>
</dbReference>
<gene>
    <name evidence="2" type="ORF">C667_02883</name>
</gene>
<feature type="region of interest" description="Disordered" evidence="1">
    <location>
        <begin position="121"/>
        <end position="141"/>
    </location>
</feature>
<sequence length="141" mass="15466">MAEIARWIEREVARGLQGLVALRLPGAPGEDAVTLTLDIWLAALAVRAASWAEAQDAPRLQAAFRTLYAQCTTWPAPRQLLDALPIRAPPTALPPPPMTAEERAANRARLAALMQQLSTRMTGHDHDHPEHPQRHPRNLGA</sequence>
<dbReference type="AlphaFoldDB" id="N6Z3Y5"/>
<proteinExistence type="predicted"/>
<organism evidence="2 3">
    <name type="scientific">Thauera phenylacetica B4P</name>
    <dbReference type="NCBI Taxonomy" id="1234382"/>
    <lineage>
        <taxon>Bacteria</taxon>
        <taxon>Pseudomonadati</taxon>
        <taxon>Pseudomonadota</taxon>
        <taxon>Betaproteobacteria</taxon>
        <taxon>Rhodocyclales</taxon>
        <taxon>Zoogloeaceae</taxon>
        <taxon>Thauera</taxon>
    </lineage>
</organism>
<evidence type="ECO:0000256" key="1">
    <source>
        <dbReference type="SAM" id="MobiDB-lite"/>
    </source>
</evidence>
<dbReference type="Proteomes" id="UP000013047">
    <property type="component" value="Unassembled WGS sequence"/>
</dbReference>
<accession>N6Z3Y5</accession>
<keyword evidence="3" id="KW-1185">Reference proteome</keyword>
<evidence type="ECO:0000313" key="3">
    <source>
        <dbReference type="Proteomes" id="UP000013047"/>
    </source>
</evidence>
<dbReference type="EMBL" id="AMXF01000008">
    <property type="protein sequence ID" value="ENO98615.1"/>
    <property type="molecule type" value="Genomic_DNA"/>
</dbReference>
<comment type="caution">
    <text evidence="2">The sequence shown here is derived from an EMBL/GenBank/DDBJ whole genome shotgun (WGS) entry which is preliminary data.</text>
</comment>
<evidence type="ECO:0000313" key="2">
    <source>
        <dbReference type="EMBL" id="ENO98615.1"/>
    </source>
</evidence>
<name>N6Z3Y5_9RHOO</name>
<reference evidence="2 3" key="1">
    <citation type="submission" date="2012-09" db="EMBL/GenBank/DDBJ databases">
        <title>Draft Genome Sequences of 6 Strains from Genus Thauera.</title>
        <authorList>
            <person name="Liu B."/>
            <person name="Shapleigh J.P."/>
            <person name="Frostegard A.H."/>
        </authorList>
    </citation>
    <scope>NUCLEOTIDE SEQUENCE [LARGE SCALE GENOMIC DNA]</scope>
    <source>
        <strain evidence="2 3">B4P</strain>
    </source>
</reference>
<feature type="compositionally biased region" description="Basic and acidic residues" evidence="1">
    <location>
        <begin position="122"/>
        <end position="133"/>
    </location>
</feature>